<protein>
    <submittedName>
        <fullName evidence="2">Uncharacterized protein</fullName>
    </submittedName>
</protein>
<gene>
    <name evidence="2" type="ORF">NOF53_21995</name>
</gene>
<reference evidence="2 3" key="1">
    <citation type="submission" date="2022-07" db="EMBL/GenBank/DDBJ databases">
        <title>Degradation activity of malathion, p-nitrophenol and potential low-temperature adaptation strategy of Rhodococcus sp. FXJ9.536.</title>
        <authorList>
            <person name="Huang J."/>
            <person name="Huang Y."/>
        </authorList>
    </citation>
    <scope>NUCLEOTIDE SEQUENCE [LARGE SCALE GENOMIC DNA]</scope>
    <source>
        <strain evidence="2 3">FXJ9.536</strain>
    </source>
</reference>
<accession>A0ABT1QHP0</accession>
<evidence type="ECO:0000256" key="1">
    <source>
        <dbReference type="SAM" id="MobiDB-lite"/>
    </source>
</evidence>
<feature type="region of interest" description="Disordered" evidence="1">
    <location>
        <begin position="38"/>
        <end position="57"/>
    </location>
</feature>
<evidence type="ECO:0000313" key="2">
    <source>
        <dbReference type="EMBL" id="MCQ4121801.1"/>
    </source>
</evidence>
<dbReference type="Proteomes" id="UP001524501">
    <property type="component" value="Unassembled WGS sequence"/>
</dbReference>
<proteinExistence type="predicted"/>
<dbReference type="EMBL" id="JANFQF010000022">
    <property type="protein sequence ID" value="MCQ4121801.1"/>
    <property type="molecule type" value="Genomic_DNA"/>
</dbReference>
<comment type="caution">
    <text evidence="2">The sequence shown here is derived from an EMBL/GenBank/DDBJ whole genome shotgun (WGS) entry which is preliminary data.</text>
</comment>
<name>A0ABT1QHP0_9NOCA</name>
<keyword evidence="3" id="KW-1185">Reference proteome</keyword>
<organism evidence="2 3">
    <name type="scientific">Rhodococcus tibetensis</name>
    <dbReference type="NCBI Taxonomy" id="2965064"/>
    <lineage>
        <taxon>Bacteria</taxon>
        <taxon>Bacillati</taxon>
        <taxon>Actinomycetota</taxon>
        <taxon>Actinomycetes</taxon>
        <taxon>Mycobacteriales</taxon>
        <taxon>Nocardiaceae</taxon>
        <taxon>Rhodococcus</taxon>
    </lineage>
</organism>
<evidence type="ECO:0000313" key="3">
    <source>
        <dbReference type="Proteomes" id="UP001524501"/>
    </source>
</evidence>
<feature type="region of interest" description="Disordered" evidence="1">
    <location>
        <begin position="1"/>
        <end position="21"/>
    </location>
</feature>
<feature type="compositionally biased region" description="Polar residues" evidence="1">
    <location>
        <begin position="1"/>
        <end position="11"/>
    </location>
</feature>
<sequence>MSIPVSGSTTPPVRASRRAGSISTEEIKFRIEAMFAGERSEPRPLRGDYAAPERMSV</sequence>
<dbReference type="RefSeq" id="WP_255972702.1">
    <property type="nucleotide sequence ID" value="NZ_JANFQF010000022.1"/>
</dbReference>